<protein>
    <recommendedName>
        <fullName evidence="17">Adhesion G protein-coupled receptor F5-like</fullName>
    </recommendedName>
</protein>
<dbReference type="FunFam" id="1.20.1070.10:FF:000058">
    <property type="entry name" value="Adhesion G protein-coupled receptor F5"/>
    <property type="match status" value="1"/>
</dbReference>
<dbReference type="Pfam" id="PF01825">
    <property type="entry name" value="GPS"/>
    <property type="match status" value="1"/>
</dbReference>
<dbReference type="GO" id="GO:0007189">
    <property type="term" value="P:adenylate cyclase-activating G protein-coupled receptor signaling pathway"/>
    <property type="evidence" value="ECO:0007669"/>
    <property type="project" value="TreeGrafter"/>
</dbReference>
<dbReference type="Gene3D" id="2.60.220.50">
    <property type="match status" value="1"/>
</dbReference>
<keyword evidence="16" id="KW-1185">Reference proteome</keyword>
<dbReference type="InterPro" id="IPR000082">
    <property type="entry name" value="SEA_dom"/>
</dbReference>
<keyword evidence="6 11" id="KW-1133">Transmembrane helix</keyword>
<dbReference type="PANTHER" id="PTHR45813:SF4">
    <property type="entry name" value="ADHESION G PROTEIN-COUPLED RECEPTOR F5"/>
    <property type="match status" value="1"/>
</dbReference>
<feature type="domain" description="G-protein coupled receptors family 2 profile 2" evidence="14">
    <location>
        <begin position="1104"/>
        <end position="1362"/>
    </location>
</feature>
<dbReference type="PROSITE" id="PS50261">
    <property type="entry name" value="G_PROTEIN_RECEP_F2_4"/>
    <property type="match status" value="1"/>
</dbReference>
<dbReference type="InterPro" id="IPR046338">
    <property type="entry name" value="GAIN_dom_sf"/>
</dbReference>
<dbReference type="PRINTS" id="PR01695">
    <property type="entry name" value="IGHEPTARCPTR"/>
</dbReference>
<keyword evidence="3" id="KW-1003">Cell membrane</keyword>
<evidence type="ECO:0000313" key="16">
    <source>
        <dbReference type="Proteomes" id="UP000829720"/>
    </source>
</evidence>
<dbReference type="SMART" id="SM00303">
    <property type="entry name" value="GPS"/>
    <property type="match status" value="1"/>
</dbReference>
<dbReference type="Gene3D" id="1.20.1070.10">
    <property type="entry name" value="Rhodopsin 7-helix transmembrane proteins"/>
    <property type="match status" value="1"/>
</dbReference>
<dbReference type="SMART" id="SM00200">
    <property type="entry name" value="SEA"/>
    <property type="match status" value="1"/>
</dbReference>
<evidence type="ECO:0000256" key="4">
    <source>
        <dbReference type="ARBA" id="ARBA00022692"/>
    </source>
</evidence>
<keyword evidence="4 11" id="KW-0812">Transmembrane</keyword>
<feature type="transmembrane region" description="Helical" evidence="11">
    <location>
        <begin position="1308"/>
        <end position="1327"/>
    </location>
</feature>
<evidence type="ECO:0000259" key="14">
    <source>
        <dbReference type="PROSITE" id="PS50261"/>
    </source>
</evidence>
<keyword evidence="5" id="KW-0732">Signal</keyword>
<dbReference type="InterPro" id="IPR008078">
    <property type="entry name" value="GPCR_2_Ig-hepta-like_rcpt"/>
</dbReference>
<keyword evidence="7 11" id="KW-0472">Membrane</keyword>
<evidence type="ECO:0008006" key="17">
    <source>
        <dbReference type="Google" id="ProtNLM"/>
    </source>
</evidence>
<dbReference type="InterPro" id="IPR057400">
    <property type="entry name" value="ADGRF3/5_N"/>
</dbReference>
<dbReference type="Pfam" id="PF01390">
    <property type="entry name" value="SEA"/>
    <property type="match status" value="1"/>
</dbReference>
<comment type="subcellular location">
    <subcellularLocation>
        <location evidence="1">Cell membrane</location>
        <topology evidence="1">Multi-pass membrane protein</topology>
    </subcellularLocation>
</comment>
<keyword evidence="8" id="KW-1015">Disulfide bond</keyword>
<dbReference type="GO" id="GO:0007166">
    <property type="term" value="P:cell surface receptor signaling pathway"/>
    <property type="evidence" value="ECO:0007669"/>
    <property type="project" value="InterPro"/>
</dbReference>
<dbReference type="EMBL" id="JAERUA010000007">
    <property type="protein sequence ID" value="KAI1897588.1"/>
    <property type="molecule type" value="Genomic_DNA"/>
</dbReference>
<dbReference type="InterPro" id="IPR057244">
    <property type="entry name" value="GAIN_B"/>
</dbReference>
<feature type="region of interest" description="Disordered" evidence="10">
    <location>
        <begin position="454"/>
        <end position="544"/>
    </location>
</feature>
<dbReference type="Pfam" id="PF25387">
    <property type="entry name" value="ADGRF3_N"/>
    <property type="match status" value="4"/>
</dbReference>
<evidence type="ECO:0000256" key="3">
    <source>
        <dbReference type="ARBA" id="ARBA00022475"/>
    </source>
</evidence>
<sequence length="1428" mass="156320">MIEITDVKFTTVCNPDGSGFQCRCEEDFAWPLGNCNTYGNCSDIIDDTCGCINDIPPTGPFCQPKPPSLDFFEYIIDIEVNVSDISVVDQLKFLLGNVQFPLELNSMIEITDVNLTTVCFPDGSGFQCRCEEDFAWPLGNCNTYGNCSDIIDDTCGCINDIPPTGPFCQPKPPSLDFFEYIIDIEVNVSDISVVDQLKFLLGNVQFPLELNSMIEITDVNLTTVCFPDGSGFQCRCEEDFAWPLGNCNTYGNCSDIIDDTCGCINDIPPTGPFCQPKPPSLDFFEYIIEIEVNVSDISVVEQLRLLLGTVHFPLELNSLIEIPDVNLTTVCFPDGSGFQCRCEEDFAWPLGNCNTYGNCSDIIDDTCGCINDIPPSGPFCQPKPLVTTPPSPTTMPVSTPNVTITTAQTTPFTDLTITPAQPTPSSGSTTPRFTTRGPYVTITTAQTTLFTAAPMSSTPSLSTPRPISTPSTNGFTPLTKTGSTPKTQTHPSLSTPMTTDRPTQTPTPNMKTNQTSRAISKPKQTTTPILSDSNTPTPITPPQTTGRPAEFELKMSFTINQDFTESLTDPTSADYKGLSQTISNAVDENYRKIMRGYIGVTITGFRSGSVITDFIIMTDNITSSVIQTANAGVATTLKQQNIPVDENSFRAAVIEDGFSDNVVERDSGEYECFVEDEIVVFIRKDNIAVRRAIVMLARSRINVPCITENVEVECCVKPDGFPTMWTENGKKLEPVQESTVNGLKCYKHNYATNTQNDGCVTRSLICTMTVGDRTFTQKAEINFFQGQSDCDDDVYGSGKQGSLSTTGCPEGYEGNRTARCDSNTWKLVEDNCVLSVIIDLKIQSEILTKDDVSDFVDRLSKVTKEQEKEIVDSPGNIVTIVEILANVANASEAVTQKVMANFLETVDVLIADETEQSWDLLNENNNTRNTSADLLGSVEIIADVLSEEDFSISTSLIELRKTKFSDTFSTEFNSTAQIFIPDPQLNGIAQITTIRFLGLDNVLPPRNITSSNNTINGAVLLVNTNVTITNVSLSFEITNTSETLGNPQCVFWNFTLFDTEGGWDSTGCTVQSSGNESVTCVCNHLTSFSILMSPFIPPEIRLLLDFITYIGVGISMGSLVLCLIIEAFVWTVVARNDTSYMRHVAIVNTALSLLIANIWFIIGAAISDIDQKTPVGPCSAATFFIHFFYLALFFWMLISGLLLFHRMVMVFSDMSRATLMVIAFSIGYGAPLIIAVITVAVTAPQDGYFRQNDACWLNWFQTKALLAFVIPALTIVAINFLILIVVLYKVLRRGVGENQPDEKNALVVIARCVAFLTPFFGLTWGFGIGTMVDPESVGIHIVFAVLNSLQGFFVLLFGTLLDSRIRAAIAGRFSFIHTSSNRTRSTSAGPSSSSGVGLFRRHRRDAYHVSEAMSSSHSAGASESFLNT</sequence>
<evidence type="ECO:0000313" key="15">
    <source>
        <dbReference type="EMBL" id="KAI1897588.1"/>
    </source>
</evidence>
<comment type="similarity">
    <text evidence="2">Belongs to the G-protein coupled receptor 2 family. Adhesion G-protein coupled receptor (ADGR) subfamily.</text>
</comment>
<comment type="caution">
    <text evidence="15">The sequence shown here is derived from an EMBL/GenBank/DDBJ whole genome shotgun (WGS) entry which is preliminary data.</text>
</comment>
<dbReference type="InterPro" id="IPR017981">
    <property type="entry name" value="GPCR_2-like_7TM"/>
</dbReference>
<evidence type="ECO:0000256" key="6">
    <source>
        <dbReference type="ARBA" id="ARBA00022989"/>
    </source>
</evidence>
<dbReference type="Pfam" id="PF16489">
    <property type="entry name" value="GAIN"/>
    <property type="match status" value="1"/>
</dbReference>
<dbReference type="PRINTS" id="PR00249">
    <property type="entry name" value="GPCRSECRETIN"/>
</dbReference>
<dbReference type="InterPro" id="IPR036364">
    <property type="entry name" value="SEA_dom_sf"/>
</dbReference>
<name>A0A8T3DRS8_9TELE</name>
<dbReference type="PANTHER" id="PTHR45813">
    <property type="entry name" value="IG-LIKE DOMAIN-CONTAINING PROTEIN"/>
    <property type="match status" value="1"/>
</dbReference>
<reference evidence="15" key="1">
    <citation type="submission" date="2021-01" db="EMBL/GenBank/DDBJ databases">
        <authorList>
            <person name="Zahm M."/>
            <person name="Roques C."/>
            <person name="Cabau C."/>
            <person name="Klopp C."/>
            <person name="Donnadieu C."/>
            <person name="Jouanno E."/>
            <person name="Lampietro C."/>
            <person name="Louis A."/>
            <person name="Herpin A."/>
            <person name="Echchiki A."/>
            <person name="Berthelot C."/>
            <person name="Parey E."/>
            <person name="Roest-Crollius H."/>
            <person name="Braasch I."/>
            <person name="Postlethwait J."/>
            <person name="Bobe J."/>
            <person name="Montfort J."/>
            <person name="Bouchez O."/>
            <person name="Begum T."/>
            <person name="Mejri S."/>
            <person name="Adams A."/>
            <person name="Chen W.-J."/>
            <person name="Guiguen Y."/>
        </authorList>
    </citation>
    <scope>NUCLEOTIDE SEQUENCE</scope>
    <source>
        <tissue evidence="15">Blood</tissue>
    </source>
</reference>
<gene>
    <name evidence="15" type="ORF">AGOR_G00084810</name>
</gene>
<evidence type="ECO:0000259" key="13">
    <source>
        <dbReference type="PROSITE" id="PS50221"/>
    </source>
</evidence>
<dbReference type="GO" id="GO:0005886">
    <property type="term" value="C:plasma membrane"/>
    <property type="evidence" value="ECO:0007669"/>
    <property type="project" value="UniProtKB-SubCell"/>
</dbReference>
<feature type="region of interest" description="Disordered" evidence="10">
    <location>
        <begin position="414"/>
        <end position="436"/>
    </location>
</feature>
<dbReference type="InterPro" id="IPR000203">
    <property type="entry name" value="GPS"/>
</dbReference>
<dbReference type="PROSITE" id="PS50221">
    <property type="entry name" value="GAIN_B"/>
    <property type="match status" value="1"/>
</dbReference>
<feature type="transmembrane region" description="Helical" evidence="11">
    <location>
        <begin position="1186"/>
        <end position="1205"/>
    </location>
</feature>
<dbReference type="Pfam" id="PF00002">
    <property type="entry name" value="7tm_2"/>
    <property type="match status" value="1"/>
</dbReference>
<accession>A0A8T3DRS8</accession>
<dbReference type="SUPFAM" id="SSF82671">
    <property type="entry name" value="SEA domain"/>
    <property type="match status" value="1"/>
</dbReference>
<dbReference type="Gene3D" id="3.30.70.960">
    <property type="entry name" value="SEA domain"/>
    <property type="match status" value="1"/>
</dbReference>
<evidence type="ECO:0000256" key="7">
    <source>
        <dbReference type="ARBA" id="ARBA00023136"/>
    </source>
</evidence>
<dbReference type="Proteomes" id="UP000829720">
    <property type="component" value="Unassembled WGS sequence"/>
</dbReference>
<feature type="transmembrane region" description="Helical" evidence="11">
    <location>
        <begin position="1106"/>
        <end position="1133"/>
    </location>
</feature>
<evidence type="ECO:0000256" key="9">
    <source>
        <dbReference type="ARBA" id="ARBA00023180"/>
    </source>
</evidence>
<evidence type="ECO:0000259" key="12">
    <source>
        <dbReference type="PROSITE" id="PS50024"/>
    </source>
</evidence>
<dbReference type="GO" id="GO:0004930">
    <property type="term" value="F:G protein-coupled receptor activity"/>
    <property type="evidence" value="ECO:0007669"/>
    <property type="project" value="InterPro"/>
</dbReference>
<evidence type="ECO:0000256" key="8">
    <source>
        <dbReference type="ARBA" id="ARBA00023157"/>
    </source>
</evidence>
<evidence type="ECO:0000256" key="10">
    <source>
        <dbReference type="SAM" id="MobiDB-lite"/>
    </source>
</evidence>
<feature type="domain" description="SEA" evidence="12">
    <location>
        <begin position="547"/>
        <end position="656"/>
    </location>
</feature>
<feature type="compositionally biased region" description="Polar residues" evidence="10">
    <location>
        <begin position="454"/>
        <end position="534"/>
    </location>
</feature>
<feature type="transmembrane region" description="Helical" evidence="11">
    <location>
        <begin position="1339"/>
        <end position="1361"/>
    </location>
</feature>
<dbReference type="InterPro" id="IPR051587">
    <property type="entry name" value="Adhesion_GPCR"/>
</dbReference>
<evidence type="ECO:0000256" key="11">
    <source>
        <dbReference type="SAM" id="Phobius"/>
    </source>
</evidence>
<dbReference type="InterPro" id="IPR032471">
    <property type="entry name" value="AGRL2-4_GAIN_subdom_A"/>
</dbReference>
<dbReference type="InterPro" id="IPR000832">
    <property type="entry name" value="GPCR_2_secretin-like"/>
</dbReference>
<evidence type="ECO:0000256" key="2">
    <source>
        <dbReference type="ARBA" id="ARBA00007343"/>
    </source>
</evidence>
<evidence type="ECO:0000256" key="5">
    <source>
        <dbReference type="ARBA" id="ARBA00022729"/>
    </source>
</evidence>
<proteinExistence type="inferred from homology"/>
<feature type="domain" description="GAIN-B" evidence="13">
    <location>
        <begin position="948"/>
        <end position="1098"/>
    </location>
</feature>
<feature type="transmembrane region" description="Helical" evidence="11">
    <location>
        <begin position="1217"/>
        <end position="1244"/>
    </location>
</feature>
<dbReference type="PROSITE" id="PS50024">
    <property type="entry name" value="SEA"/>
    <property type="match status" value="1"/>
</dbReference>
<keyword evidence="9" id="KW-0325">Glycoprotein</keyword>
<evidence type="ECO:0000256" key="1">
    <source>
        <dbReference type="ARBA" id="ARBA00004651"/>
    </source>
</evidence>
<dbReference type="CDD" id="cd15932">
    <property type="entry name" value="7tmB2_GPR116-like_Adhesion_VI"/>
    <property type="match status" value="1"/>
</dbReference>
<organism evidence="15 16">
    <name type="scientific">Albula goreensis</name>
    <dbReference type="NCBI Taxonomy" id="1534307"/>
    <lineage>
        <taxon>Eukaryota</taxon>
        <taxon>Metazoa</taxon>
        <taxon>Chordata</taxon>
        <taxon>Craniata</taxon>
        <taxon>Vertebrata</taxon>
        <taxon>Euteleostomi</taxon>
        <taxon>Actinopterygii</taxon>
        <taxon>Neopterygii</taxon>
        <taxon>Teleostei</taxon>
        <taxon>Albuliformes</taxon>
        <taxon>Albulidae</taxon>
        <taxon>Albula</taxon>
    </lineage>
</organism>
<feature type="transmembrane region" description="Helical" evidence="11">
    <location>
        <begin position="1264"/>
        <end position="1288"/>
    </location>
</feature>
<dbReference type="OrthoDB" id="10040049at2759"/>
<feature type="compositionally biased region" description="Polar residues" evidence="10">
    <location>
        <begin position="414"/>
        <end position="433"/>
    </location>
</feature>
<feature type="transmembrane region" description="Helical" evidence="11">
    <location>
        <begin position="1145"/>
        <end position="1166"/>
    </location>
</feature>